<accession>A3HT76</accession>
<feature type="domain" description="Helix-turn-helix" evidence="1">
    <location>
        <begin position="45"/>
        <end position="94"/>
    </location>
</feature>
<evidence type="ECO:0000313" key="2">
    <source>
        <dbReference type="EMBL" id="EAZ83044.2"/>
    </source>
</evidence>
<proteinExistence type="predicted"/>
<dbReference type="InterPro" id="IPR009061">
    <property type="entry name" value="DNA-bd_dom_put_sf"/>
</dbReference>
<comment type="caution">
    <text evidence="2">The sequence shown here is derived from an EMBL/GenBank/DDBJ whole genome shotgun (WGS) entry which is preliminary data.</text>
</comment>
<sequence length="116" mass="13365">MNMHNLVLSPIDPEILIRRIADQVTENILKAVRSDHSPSSDLEKLLTVQEASEFLSLKVPTIYSKVSRGELPVMKRSKRLYFSQKELLEYLKEGSKRTYSDLQNQADIYLKNNGEI</sequence>
<dbReference type="Pfam" id="PF12728">
    <property type="entry name" value="HTH_17"/>
    <property type="match status" value="1"/>
</dbReference>
<dbReference type="eggNOG" id="COG3311">
    <property type="taxonomic scope" value="Bacteria"/>
</dbReference>
<dbReference type="EMBL" id="AAXU02000001">
    <property type="protein sequence ID" value="EAZ83044.2"/>
    <property type="molecule type" value="Genomic_DNA"/>
</dbReference>
<keyword evidence="3" id="KW-1185">Reference proteome</keyword>
<name>A3HT76_9BACT</name>
<dbReference type="NCBIfam" id="TIGR01764">
    <property type="entry name" value="excise"/>
    <property type="match status" value="1"/>
</dbReference>
<dbReference type="EMBL" id="CM001023">
    <property type="protein sequence ID" value="EAZ83044.2"/>
    <property type="molecule type" value="Genomic_DNA"/>
</dbReference>
<organism evidence="2 3">
    <name type="scientific">Algoriphagus machipongonensis</name>
    <dbReference type="NCBI Taxonomy" id="388413"/>
    <lineage>
        <taxon>Bacteria</taxon>
        <taxon>Pseudomonadati</taxon>
        <taxon>Bacteroidota</taxon>
        <taxon>Cytophagia</taxon>
        <taxon>Cytophagales</taxon>
        <taxon>Cyclobacteriaceae</taxon>
        <taxon>Algoriphagus</taxon>
    </lineage>
</organism>
<dbReference type="STRING" id="388413.ALPR1_12525"/>
<dbReference type="AlphaFoldDB" id="A3HT76"/>
<evidence type="ECO:0000259" key="1">
    <source>
        <dbReference type="Pfam" id="PF12728"/>
    </source>
</evidence>
<evidence type="ECO:0000313" key="3">
    <source>
        <dbReference type="Proteomes" id="UP000003919"/>
    </source>
</evidence>
<protein>
    <submittedName>
        <fullName evidence="2">Excisionase</fullName>
    </submittedName>
</protein>
<dbReference type="SUPFAM" id="SSF46955">
    <property type="entry name" value="Putative DNA-binding domain"/>
    <property type="match status" value="1"/>
</dbReference>
<dbReference type="InterPro" id="IPR041657">
    <property type="entry name" value="HTH_17"/>
</dbReference>
<dbReference type="Proteomes" id="UP000003919">
    <property type="component" value="Chromosome"/>
</dbReference>
<reference evidence="2 3" key="1">
    <citation type="journal article" date="2011" name="J. Bacteriol.">
        <title>Complete genome sequence of Algoriphagus sp. PR1, bacterial prey of a colony-forming choanoflagellate.</title>
        <authorList>
            <person name="Alegado R.A."/>
            <person name="Ferriera S."/>
            <person name="Nusbaum C."/>
            <person name="Young S.K."/>
            <person name="Zeng Q."/>
            <person name="Imamovic A."/>
            <person name="Fairclough S.R."/>
            <person name="King N."/>
        </authorList>
    </citation>
    <scope>NUCLEOTIDE SEQUENCE [LARGE SCALE GENOMIC DNA]</scope>
    <source>
        <strain evidence="2 3">PR1</strain>
    </source>
</reference>
<gene>
    <name evidence="2" type="ORF">ALPR1_12525</name>
</gene>
<dbReference type="InterPro" id="IPR010093">
    <property type="entry name" value="SinI_DNA-bd"/>
</dbReference>
<dbReference type="GO" id="GO:0003677">
    <property type="term" value="F:DNA binding"/>
    <property type="evidence" value="ECO:0007669"/>
    <property type="project" value="InterPro"/>
</dbReference>
<dbReference type="HOGENOM" id="CLU_140176_0_1_10"/>